<dbReference type="FunFam" id="3.40.120.10:FF:000001">
    <property type="entry name" value="Phosphoglucosamine mutase"/>
    <property type="match status" value="1"/>
</dbReference>
<dbReference type="Pfam" id="PF02878">
    <property type="entry name" value="PGM_PMM_I"/>
    <property type="match status" value="1"/>
</dbReference>
<dbReference type="InterPro" id="IPR005841">
    <property type="entry name" value="Alpha-D-phosphohexomutase_SF"/>
</dbReference>
<dbReference type="InterPro" id="IPR005843">
    <property type="entry name" value="A-D-PHexomutase_C"/>
</dbReference>
<dbReference type="Pfam" id="PF02880">
    <property type="entry name" value="PGM_PMM_III"/>
    <property type="match status" value="1"/>
</dbReference>
<keyword evidence="5 9" id="KW-0413">Isomerase</keyword>
<dbReference type="EC" id="5.4.2.10" evidence="7 9"/>
<evidence type="ECO:0000256" key="2">
    <source>
        <dbReference type="ARBA" id="ARBA00022553"/>
    </source>
</evidence>
<evidence type="ECO:0000256" key="7">
    <source>
        <dbReference type="ARBA" id="ARBA00066330"/>
    </source>
</evidence>
<evidence type="ECO:0000259" key="12">
    <source>
        <dbReference type="Pfam" id="PF02879"/>
    </source>
</evidence>
<dbReference type="PANTHER" id="PTHR42946:SF1">
    <property type="entry name" value="PHOSPHOGLUCOMUTASE (ALPHA-D-GLUCOSE-1,6-BISPHOSPHATE-DEPENDENT)"/>
    <property type="match status" value="1"/>
</dbReference>
<keyword evidence="4 9" id="KW-0460">Magnesium</keyword>
<dbReference type="InterPro" id="IPR036900">
    <property type="entry name" value="A-D-PHexomutase_C_sf"/>
</dbReference>
<feature type="domain" description="Alpha-D-phosphohexomutase C-terminal" evidence="10">
    <location>
        <begin position="374"/>
        <end position="439"/>
    </location>
</feature>
<dbReference type="PANTHER" id="PTHR42946">
    <property type="entry name" value="PHOSPHOHEXOSE MUTASE"/>
    <property type="match status" value="1"/>
</dbReference>
<dbReference type="Gene3D" id="3.30.310.50">
    <property type="entry name" value="Alpha-D-phosphohexomutase, C-terminal domain"/>
    <property type="match status" value="1"/>
</dbReference>
<dbReference type="InterPro" id="IPR005844">
    <property type="entry name" value="A-D-PHexomutase_a/b/a-I"/>
</dbReference>
<evidence type="ECO:0000313" key="15">
    <source>
        <dbReference type="Proteomes" id="UP000006443"/>
    </source>
</evidence>
<evidence type="ECO:0000313" key="14">
    <source>
        <dbReference type="EMBL" id="EEG78959.1"/>
    </source>
</evidence>
<keyword evidence="15" id="KW-1185">Reference proteome</keyword>
<evidence type="ECO:0000256" key="6">
    <source>
        <dbReference type="ARBA" id="ARBA00050364"/>
    </source>
</evidence>
<keyword evidence="2 9" id="KW-0597">Phosphoprotein</keyword>
<dbReference type="SUPFAM" id="SSF55957">
    <property type="entry name" value="Phosphoglucomutase, C-terminal domain"/>
    <property type="match status" value="1"/>
</dbReference>
<protein>
    <recommendedName>
        <fullName evidence="8 9">Phosphoglucosamine mutase</fullName>
        <ecNumber evidence="7 9">5.4.2.10</ecNumber>
    </recommendedName>
</protein>
<feature type="binding site" description="via phosphate group" evidence="9">
    <location>
        <position position="101"/>
    </location>
    <ligand>
        <name>Mg(2+)</name>
        <dbReference type="ChEBI" id="CHEBI:18420"/>
    </ligand>
</feature>
<accession>C0GCM4</accession>
<dbReference type="GO" id="GO:0005975">
    <property type="term" value="P:carbohydrate metabolic process"/>
    <property type="evidence" value="ECO:0007669"/>
    <property type="project" value="InterPro"/>
</dbReference>
<dbReference type="GO" id="GO:0000287">
    <property type="term" value="F:magnesium ion binding"/>
    <property type="evidence" value="ECO:0007669"/>
    <property type="project" value="UniProtKB-UniRule"/>
</dbReference>
<dbReference type="InterPro" id="IPR050060">
    <property type="entry name" value="Phosphoglucosamine_mutase"/>
</dbReference>
<feature type="binding site" evidence="9">
    <location>
        <position position="243"/>
    </location>
    <ligand>
        <name>Mg(2+)</name>
        <dbReference type="ChEBI" id="CHEBI:18420"/>
    </ligand>
</feature>
<dbReference type="InterPro" id="IPR006352">
    <property type="entry name" value="GlmM_bact"/>
</dbReference>
<feature type="active site" description="Phosphoserine intermediate" evidence="9">
    <location>
        <position position="101"/>
    </location>
</feature>
<organism evidence="14 15">
    <name type="scientific">Dethiobacter alkaliphilus AHT 1</name>
    <dbReference type="NCBI Taxonomy" id="555088"/>
    <lineage>
        <taxon>Bacteria</taxon>
        <taxon>Bacillati</taxon>
        <taxon>Bacillota</taxon>
        <taxon>Dethiobacteria</taxon>
        <taxon>Dethiobacterales</taxon>
        <taxon>Dethiobacteraceae</taxon>
        <taxon>Dethiobacter</taxon>
    </lineage>
</organism>
<dbReference type="PRINTS" id="PR00509">
    <property type="entry name" value="PGMPMM"/>
</dbReference>
<dbReference type="GO" id="GO:0009252">
    <property type="term" value="P:peptidoglycan biosynthetic process"/>
    <property type="evidence" value="ECO:0007669"/>
    <property type="project" value="TreeGrafter"/>
</dbReference>
<dbReference type="OrthoDB" id="9806956at2"/>
<evidence type="ECO:0000259" key="13">
    <source>
        <dbReference type="Pfam" id="PF02880"/>
    </source>
</evidence>
<feature type="domain" description="Alpha-D-phosphohexomutase alpha/beta/alpha" evidence="12">
    <location>
        <begin position="159"/>
        <end position="254"/>
    </location>
</feature>
<sequence>MGKMFGTDGIRGVANRELTPEIAYKMGRVAGYVLAKNNNGGNDFIIARDTRVSGQMLEGALVAGLTSVGVNVHLAGVISTPAAAYLTKELDGCGGVMISASHNAYPDNGIKFFSADGFKLPDRVEEEMETLYFQEVDNLPRPEAGDVGRVCHDTTAEERYLKYLLSTVPCRFDGIKIVLDCANGAAFRLGPQAFQTLGADVIAINDAPDGVNINHNCGSTYPEAIGQAIRENNAQLGFTFDGDADRVLAVDEAGNLVDGDAIMTILAMSLKEKGLLKNNAVVATVMSNLGLEKAAQAQDFKLLRTKVGDRYVLEQMQAGGYCIGGEQSGHIILLDYNTTGDGVLTALQLAAVVAEKNQSLSQLASHFTRYPQVLVNCRVGSREGWDTNSRIKQAMQDVEEKLAGRGRLLVRPSGTEPLIRVMLEGQDEEELNVMANGLAEIIKEEQA</sequence>
<feature type="binding site" evidence="9">
    <location>
        <position position="241"/>
    </location>
    <ligand>
        <name>Mg(2+)</name>
        <dbReference type="ChEBI" id="CHEBI:18420"/>
    </ligand>
</feature>
<dbReference type="CDD" id="cd05802">
    <property type="entry name" value="GlmM"/>
    <property type="match status" value="1"/>
</dbReference>
<comment type="function">
    <text evidence="9">Catalyzes the conversion of glucosamine-6-phosphate to glucosamine-1-phosphate.</text>
</comment>
<comment type="similarity">
    <text evidence="1 9">Belongs to the phosphohexose mutase family.</text>
</comment>
<dbReference type="FunFam" id="3.30.310.50:FF:000001">
    <property type="entry name" value="Phosphoglucosamine mutase"/>
    <property type="match status" value="1"/>
</dbReference>
<evidence type="ECO:0000256" key="9">
    <source>
        <dbReference type="HAMAP-Rule" id="MF_01554"/>
    </source>
</evidence>
<evidence type="ECO:0000256" key="1">
    <source>
        <dbReference type="ARBA" id="ARBA00010231"/>
    </source>
</evidence>
<evidence type="ECO:0000259" key="11">
    <source>
        <dbReference type="Pfam" id="PF02878"/>
    </source>
</evidence>
<comment type="PTM">
    <text evidence="9">Activated by phosphorylation.</text>
</comment>
<dbReference type="Pfam" id="PF02879">
    <property type="entry name" value="PGM_PMM_II"/>
    <property type="match status" value="1"/>
</dbReference>
<feature type="binding site" evidence="9">
    <location>
        <position position="245"/>
    </location>
    <ligand>
        <name>Mg(2+)</name>
        <dbReference type="ChEBI" id="CHEBI:18420"/>
    </ligand>
</feature>
<evidence type="ECO:0000256" key="3">
    <source>
        <dbReference type="ARBA" id="ARBA00022723"/>
    </source>
</evidence>
<feature type="modified residue" description="Phosphoserine" evidence="9">
    <location>
        <position position="101"/>
    </location>
</feature>
<proteinExistence type="inferred from homology"/>
<dbReference type="GO" id="GO:0008966">
    <property type="term" value="F:phosphoglucosamine mutase activity"/>
    <property type="evidence" value="ECO:0007669"/>
    <property type="project" value="UniProtKB-UniRule"/>
</dbReference>
<dbReference type="STRING" id="555088.DealDRAFT_0233"/>
<comment type="catalytic activity">
    <reaction evidence="6 9">
        <text>alpha-D-glucosamine 1-phosphate = D-glucosamine 6-phosphate</text>
        <dbReference type="Rhea" id="RHEA:23424"/>
        <dbReference type="ChEBI" id="CHEBI:58516"/>
        <dbReference type="ChEBI" id="CHEBI:58725"/>
        <dbReference type="EC" id="5.4.2.10"/>
    </reaction>
</comment>
<comment type="caution">
    <text evidence="14">The sequence shown here is derived from an EMBL/GenBank/DDBJ whole genome shotgun (WGS) entry which is preliminary data.</text>
</comment>
<dbReference type="GO" id="GO:0005829">
    <property type="term" value="C:cytosol"/>
    <property type="evidence" value="ECO:0007669"/>
    <property type="project" value="TreeGrafter"/>
</dbReference>
<dbReference type="Gene3D" id="3.40.120.10">
    <property type="entry name" value="Alpha-D-Glucose-1,6-Bisphosphate, subunit A, domain 3"/>
    <property type="match status" value="3"/>
</dbReference>
<evidence type="ECO:0000256" key="8">
    <source>
        <dbReference type="ARBA" id="ARBA00068193"/>
    </source>
</evidence>
<evidence type="ECO:0000256" key="4">
    <source>
        <dbReference type="ARBA" id="ARBA00022842"/>
    </source>
</evidence>
<dbReference type="EMBL" id="ACJM01000001">
    <property type="protein sequence ID" value="EEG78959.1"/>
    <property type="molecule type" value="Genomic_DNA"/>
</dbReference>
<dbReference type="InterPro" id="IPR016055">
    <property type="entry name" value="A-D-PHexomutase_a/b/a-I/II/III"/>
</dbReference>
<dbReference type="FunFam" id="3.40.120.10:FF:000002">
    <property type="entry name" value="Phosphoglucosamine mutase"/>
    <property type="match status" value="1"/>
</dbReference>
<evidence type="ECO:0000259" key="10">
    <source>
        <dbReference type="Pfam" id="PF00408"/>
    </source>
</evidence>
<reference evidence="14 15" key="1">
    <citation type="submission" date="2009-02" db="EMBL/GenBank/DDBJ databases">
        <title>Sequencing of the draft genome and assembly of Dethiobacter alkaliphilus AHT 1.</title>
        <authorList>
            <consortium name="US DOE Joint Genome Institute (JGI-PGF)"/>
            <person name="Lucas S."/>
            <person name="Copeland A."/>
            <person name="Lapidus A."/>
            <person name="Glavina del Rio T."/>
            <person name="Dalin E."/>
            <person name="Tice H."/>
            <person name="Bruce D."/>
            <person name="Goodwin L."/>
            <person name="Pitluck S."/>
            <person name="Larimer F."/>
            <person name="Land M.L."/>
            <person name="Hauser L."/>
            <person name="Muyzer G."/>
        </authorList>
    </citation>
    <scope>NUCLEOTIDE SEQUENCE [LARGE SCALE GENOMIC DNA]</scope>
    <source>
        <strain evidence="14 15">AHT 1</strain>
    </source>
</reference>
<comment type="cofactor">
    <cofactor evidence="9">
        <name>Mg(2+)</name>
        <dbReference type="ChEBI" id="CHEBI:18420"/>
    </cofactor>
    <text evidence="9">Binds 1 Mg(2+) ion per subunit.</text>
</comment>
<feature type="domain" description="Alpha-D-phosphohexomutase alpha/beta/alpha" evidence="11">
    <location>
        <begin position="3"/>
        <end position="135"/>
    </location>
</feature>
<feature type="domain" description="Alpha-D-phosphohexomutase alpha/beta/alpha" evidence="13">
    <location>
        <begin position="258"/>
        <end position="370"/>
    </location>
</feature>
<dbReference type="NCBIfam" id="NF008139">
    <property type="entry name" value="PRK10887.1"/>
    <property type="match status" value="1"/>
</dbReference>
<dbReference type="RefSeq" id="WP_008514056.1">
    <property type="nucleotide sequence ID" value="NZ_ACJM01000001.1"/>
</dbReference>
<dbReference type="NCBIfam" id="TIGR01455">
    <property type="entry name" value="glmM"/>
    <property type="match status" value="1"/>
</dbReference>
<dbReference type="SUPFAM" id="SSF53738">
    <property type="entry name" value="Phosphoglucomutase, first 3 domains"/>
    <property type="match status" value="3"/>
</dbReference>
<keyword evidence="3 9" id="KW-0479">Metal-binding</keyword>
<dbReference type="GO" id="GO:0004615">
    <property type="term" value="F:phosphomannomutase activity"/>
    <property type="evidence" value="ECO:0007669"/>
    <property type="project" value="TreeGrafter"/>
</dbReference>
<dbReference type="HAMAP" id="MF_01554_B">
    <property type="entry name" value="GlmM_B"/>
    <property type="match status" value="1"/>
</dbReference>
<dbReference type="eggNOG" id="COG1109">
    <property type="taxonomic scope" value="Bacteria"/>
</dbReference>
<name>C0GCM4_DETAL</name>
<gene>
    <name evidence="9" type="primary">glmM</name>
    <name evidence="14" type="ORF">DealDRAFT_0233</name>
</gene>
<dbReference type="AlphaFoldDB" id="C0GCM4"/>
<dbReference type="InterPro" id="IPR005846">
    <property type="entry name" value="A-D-PHexomutase_a/b/a-III"/>
</dbReference>
<evidence type="ECO:0000256" key="5">
    <source>
        <dbReference type="ARBA" id="ARBA00023235"/>
    </source>
</evidence>
<dbReference type="GO" id="GO:0006048">
    <property type="term" value="P:UDP-N-acetylglucosamine biosynthetic process"/>
    <property type="evidence" value="ECO:0007669"/>
    <property type="project" value="TreeGrafter"/>
</dbReference>
<dbReference type="Pfam" id="PF00408">
    <property type="entry name" value="PGM_PMM_IV"/>
    <property type="match status" value="1"/>
</dbReference>
<dbReference type="Proteomes" id="UP000006443">
    <property type="component" value="Unassembled WGS sequence"/>
</dbReference>
<dbReference type="InterPro" id="IPR005845">
    <property type="entry name" value="A-D-PHexomutase_a/b/a-II"/>
</dbReference>